<dbReference type="OrthoDB" id="1448135at2"/>
<gene>
    <name evidence="2" type="ORF">EHW67_19250</name>
</gene>
<evidence type="ECO:0008006" key="4">
    <source>
        <dbReference type="Google" id="ProtNLM"/>
    </source>
</evidence>
<dbReference type="Proteomes" id="UP000267585">
    <property type="component" value="Unassembled WGS sequence"/>
</dbReference>
<dbReference type="RefSeq" id="WP_126164003.1">
    <property type="nucleotide sequence ID" value="NZ_RQPJ01000021.1"/>
</dbReference>
<dbReference type="AlphaFoldDB" id="A0A3S0CL79"/>
<evidence type="ECO:0000313" key="2">
    <source>
        <dbReference type="EMBL" id="RTE52317.1"/>
    </source>
</evidence>
<protein>
    <recommendedName>
        <fullName evidence="4">DUF3347 domain-containing protein</fullName>
    </recommendedName>
</protein>
<keyword evidence="3" id="KW-1185">Reference proteome</keyword>
<feature type="chain" id="PRO_5018585619" description="DUF3347 domain-containing protein" evidence="1">
    <location>
        <begin position="23"/>
        <end position="241"/>
    </location>
</feature>
<dbReference type="EMBL" id="RQPJ01000021">
    <property type="protein sequence ID" value="RTE52317.1"/>
    <property type="molecule type" value="Genomic_DNA"/>
</dbReference>
<keyword evidence="1" id="KW-0732">Signal</keyword>
<evidence type="ECO:0000256" key="1">
    <source>
        <dbReference type="SAM" id="SignalP"/>
    </source>
</evidence>
<name>A0A3S0CL79_9FLAO</name>
<sequence length="241" mass="26972">MKIITTAITSMLLLLTCSLAQGQDDGIFGAIMEAAAAHDNARHQAQSEANDEAESEAAAEWKEAWEKEMNENGEVMDALDTKYLKCTAMMVLYVHTYLQLVNEHQLADIRMSACDAYGMQALAMASSTTIMYCPEEMAQLSDEELKSIGDDFWAALDQFTVEHGPWLDNEYHPIMTKLQYIINNFFNGVQEQDAGDLSVFSGSPDTPVHVIKYMIEFFRPRYIIPQTLKIAEEMEALGCSG</sequence>
<organism evidence="2 3">
    <name type="scientific">Arenibacter aquaticus</name>
    <dbReference type="NCBI Taxonomy" id="2489054"/>
    <lineage>
        <taxon>Bacteria</taxon>
        <taxon>Pseudomonadati</taxon>
        <taxon>Bacteroidota</taxon>
        <taxon>Flavobacteriia</taxon>
        <taxon>Flavobacteriales</taxon>
        <taxon>Flavobacteriaceae</taxon>
        <taxon>Arenibacter</taxon>
    </lineage>
</organism>
<proteinExistence type="predicted"/>
<reference evidence="2 3" key="1">
    <citation type="submission" date="2018-11" db="EMBL/GenBank/DDBJ databases">
        <title>Arenibacter aquaticus sp.nov., a marine bacterium isolated from surface seawater in the South China Sea.</title>
        <authorList>
            <person name="Guo J."/>
            <person name="Sun J."/>
        </authorList>
    </citation>
    <scope>NUCLEOTIDE SEQUENCE [LARGE SCALE GENOMIC DNA]</scope>
    <source>
        <strain evidence="2 3">GUO666</strain>
    </source>
</reference>
<feature type="signal peptide" evidence="1">
    <location>
        <begin position="1"/>
        <end position="22"/>
    </location>
</feature>
<evidence type="ECO:0000313" key="3">
    <source>
        <dbReference type="Proteomes" id="UP000267585"/>
    </source>
</evidence>
<accession>A0A3S0CL79</accession>
<comment type="caution">
    <text evidence="2">The sequence shown here is derived from an EMBL/GenBank/DDBJ whole genome shotgun (WGS) entry which is preliminary data.</text>
</comment>